<name>A0A172TNR0_9BACL</name>
<keyword evidence="2" id="KW-1185">Reference proteome</keyword>
<gene>
    <name evidence="1" type="ORF">SY83_21230</name>
</gene>
<evidence type="ECO:0000313" key="2">
    <source>
        <dbReference type="Proteomes" id="UP000076927"/>
    </source>
</evidence>
<dbReference type="Proteomes" id="UP000076927">
    <property type="component" value="Chromosome"/>
</dbReference>
<sequence>MNPDKLLHIEAACLNPQDAILFRLYLEGVEIHEMIYLKSISLDPVNRILKISNASGRTRELTVSAKCVALYQKALHQAYYISETRTEMIPLMKSAFLLKASIYDYKALEGNLEDMDAVILRTIDRRLHDLSQIHSYPELTYLPSGLQMLQQTV</sequence>
<dbReference type="RefSeq" id="WP_068610160.1">
    <property type="nucleotide sequence ID" value="NZ_CP011388.1"/>
</dbReference>
<dbReference type="AlphaFoldDB" id="A0A172TNR0"/>
<dbReference type="PATRIC" id="fig|1178515.4.peg.4301"/>
<organism evidence="1 2">
    <name type="scientific">Paenibacillus swuensis</name>
    <dbReference type="NCBI Taxonomy" id="1178515"/>
    <lineage>
        <taxon>Bacteria</taxon>
        <taxon>Bacillati</taxon>
        <taxon>Bacillota</taxon>
        <taxon>Bacilli</taxon>
        <taxon>Bacillales</taxon>
        <taxon>Paenibacillaceae</taxon>
        <taxon>Paenibacillus</taxon>
    </lineage>
</organism>
<evidence type="ECO:0008006" key="3">
    <source>
        <dbReference type="Google" id="ProtNLM"/>
    </source>
</evidence>
<proteinExistence type="predicted"/>
<protein>
    <recommendedName>
        <fullName evidence="3">Tyr recombinase domain-containing protein</fullName>
    </recommendedName>
</protein>
<reference evidence="1 2" key="1">
    <citation type="submission" date="2015-01" db="EMBL/GenBank/DDBJ databases">
        <title>Paenibacillus swuensis/DY6/whole genome sequencing.</title>
        <authorList>
            <person name="Kim M.K."/>
            <person name="Srinivasan S."/>
            <person name="Lee J.-J."/>
        </authorList>
    </citation>
    <scope>NUCLEOTIDE SEQUENCE [LARGE SCALE GENOMIC DNA]</scope>
    <source>
        <strain evidence="1 2">DY6</strain>
    </source>
</reference>
<dbReference type="EMBL" id="CP011388">
    <property type="protein sequence ID" value="ANE48383.1"/>
    <property type="molecule type" value="Genomic_DNA"/>
</dbReference>
<dbReference type="OrthoDB" id="2621008at2"/>
<accession>A0A172TNR0</accession>
<dbReference type="KEGG" id="pswu:SY83_21230"/>
<evidence type="ECO:0000313" key="1">
    <source>
        <dbReference type="EMBL" id="ANE48383.1"/>
    </source>
</evidence>